<sequence length="112" mass="11837">MNEKAVGGARCRFRAITRAISAPSSRRRLAGEDGASPKPFLRHELTPSLGVVYLGDASIYRKAHPGPARSGSLFGAFPVLVRLAWLPSPSSSSPSSPTPPTPAPTSMTPRQN</sequence>
<dbReference type="EMBL" id="JAACXV010000001">
    <property type="protein sequence ID" value="KAF7287979.1"/>
    <property type="molecule type" value="Genomic_DNA"/>
</dbReference>
<reference evidence="2" key="1">
    <citation type="submission" date="2020-08" db="EMBL/GenBank/DDBJ databases">
        <title>Genome sequencing and assembly of the red palm weevil Rhynchophorus ferrugineus.</title>
        <authorList>
            <person name="Dias G.B."/>
            <person name="Bergman C.M."/>
            <person name="Manee M."/>
        </authorList>
    </citation>
    <scope>NUCLEOTIDE SEQUENCE</scope>
    <source>
        <strain evidence="2">AA-2017</strain>
        <tissue evidence="2">Whole larva</tissue>
    </source>
</reference>
<keyword evidence="3" id="KW-1185">Reference proteome</keyword>
<organism evidence="2 3">
    <name type="scientific">Rhynchophorus ferrugineus</name>
    <name type="common">Red palm weevil</name>
    <name type="synonym">Curculio ferrugineus</name>
    <dbReference type="NCBI Taxonomy" id="354439"/>
    <lineage>
        <taxon>Eukaryota</taxon>
        <taxon>Metazoa</taxon>
        <taxon>Ecdysozoa</taxon>
        <taxon>Arthropoda</taxon>
        <taxon>Hexapoda</taxon>
        <taxon>Insecta</taxon>
        <taxon>Pterygota</taxon>
        <taxon>Neoptera</taxon>
        <taxon>Endopterygota</taxon>
        <taxon>Coleoptera</taxon>
        <taxon>Polyphaga</taxon>
        <taxon>Cucujiformia</taxon>
        <taxon>Curculionidae</taxon>
        <taxon>Dryophthorinae</taxon>
        <taxon>Rhynchophorus</taxon>
    </lineage>
</organism>
<dbReference type="AlphaFoldDB" id="A0A834IVF4"/>
<protein>
    <submittedName>
        <fullName evidence="2">Uncharacterized protein</fullName>
    </submittedName>
</protein>
<name>A0A834IVF4_RHYFE</name>
<proteinExistence type="predicted"/>
<comment type="caution">
    <text evidence="2">The sequence shown here is derived from an EMBL/GenBank/DDBJ whole genome shotgun (WGS) entry which is preliminary data.</text>
</comment>
<evidence type="ECO:0000313" key="2">
    <source>
        <dbReference type="EMBL" id="KAF7287979.1"/>
    </source>
</evidence>
<gene>
    <name evidence="2" type="ORF">GWI33_000039</name>
</gene>
<dbReference type="Proteomes" id="UP000625711">
    <property type="component" value="Unassembled WGS sequence"/>
</dbReference>
<feature type="region of interest" description="Disordered" evidence="1">
    <location>
        <begin position="88"/>
        <end position="112"/>
    </location>
</feature>
<evidence type="ECO:0000313" key="3">
    <source>
        <dbReference type="Proteomes" id="UP000625711"/>
    </source>
</evidence>
<accession>A0A834IVF4</accession>
<evidence type="ECO:0000256" key="1">
    <source>
        <dbReference type="SAM" id="MobiDB-lite"/>
    </source>
</evidence>